<protein>
    <submittedName>
        <fullName evidence="2">Uncharacterized protein</fullName>
    </submittedName>
</protein>
<proteinExistence type="predicted"/>
<reference evidence="2 3" key="1">
    <citation type="submission" date="2019-05" db="EMBL/GenBank/DDBJ databases">
        <title>Another draft genome of Portunus trituberculatus and its Hox gene families provides insights of decapod evolution.</title>
        <authorList>
            <person name="Jeong J.-H."/>
            <person name="Song I."/>
            <person name="Kim S."/>
            <person name="Choi T."/>
            <person name="Kim D."/>
            <person name="Ryu S."/>
            <person name="Kim W."/>
        </authorList>
    </citation>
    <scope>NUCLEOTIDE SEQUENCE [LARGE SCALE GENOMIC DNA]</scope>
    <source>
        <tissue evidence="2">Muscle</tissue>
    </source>
</reference>
<comment type="caution">
    <text evidence="2">The sequence shown here is derived from an EMBL/GenBank/DDBJ whole genome shotgun (WGS) entry which is preliminary data.</text>
</comment>
<evidence type="ECO:0000313" key="2">
    <source>
        <dbReference type="EMBL" id="MPC87341.1"/>
    </source>
</evidence>
<accession>A0A5B7IPA6</accession>
<sequence>MAGEVLRRLHRPELEPGNVDLNRET</sequence>
<dbReference type="EMBL" id="VSRR010074191">
    <property type="protein sequence ID" value="MPC87341.1"/>
    <property type="molecule type" value="Genomic_DNA"/>
</dbReference>
<evidence type="ECO:0000313" key="3">
    <source>
        <dbReference type="Proteomes" id="UP000324222"/>
    </source>
</evidence>
<feature type="region of interest" description="Disordered" evidence="1">
    <location>
        <begin position="1"/>
        <end position="25"/>
    </location>
</feature>
<keyword evidence="3" id="KW-1185">Reference proteome</keyword>
<organism evidence="2 3">
    <name type="scientific">Portunus trituberculatus</name>
    <name type="common">Swimming crab</name>
    <name type="synonym">Neptunus trituberculatus</name>
    <dbReference type="NCBI Taxonomy" id="210409"/>
    <lineage>
        <taxon>Eukaryota</taxon>
        <taxon>Metazoa</taxon>
        <taxon>Ecdysozoa</taxon>
        <taxon>Arthropoda</taxon>
        <taxon>Crustacea</taxon>
        <taxon>Multicrustacea</taxon>
        <taxon>Malacostraca</taxon>
        <taxon>Eumalacostraca</taxon>
        <taxon>Eucarida</taxon>
        <taxon>Decapoda</taxon>
        <taxon>Pleocyemata</taxon>
        <taxon>Brachyura</taxon>
        <taxon>Eubrachyura</taxon>
        <taxon>Portunoidea</taxon>
        <taxon>Portunidae</taxon>
        <taxon>Portuninae</taxon>
        <taxon>Portunus</taxon>
    </lineage>
</organism>
<evidence type="ECO:0000256" key="1">
    <source>
        <dbReference type="SAM" id="MobiDB-lite"/>
    </source>
</evidence>
<gene>
    <name evidence="2" type="ORF">E2C01_082201</name>
</gene>
<dbReference type="Proteomes" id="UP000324222">
    <property type="component" value="Unassembled WGS sequence"/>
</dbReference>
<dbReference type="AlphaFoldDB" id="A0A5B7IPA6"/>
<feature type="compositionally biased region" description="Basic and acidic residues" evidence="1">
    <location>
        <begin position="1"/>
        <end position="14"/>
    </location>
</feature>
<name>A0A5B7IPA6_PORTR</name>